<reference evidence="4 5" key="1">
    <citation type="submission" date="2025-04" db="UniProtKB">
        <authorList>
            <consortium name="RefSeq"/>
        </authorList>
    </citation>
    <scope>IDENTIFICATION</scope>
    <source>
        <tissue evidence="4 5">Total insect</tissue>
    </source>
</reference>
<evidence type="ECO:0000313" key="4">
    <source>
        <dbReference type="RefSeq" id="XP_034253106.1"/>
    </source>
</evidence>
<evidence type="ECO:0000256" key="1">
    <source>
        <dbReference type="SAM" id="Phobius"/>
    </source>
</evidence>
<sequence>MRLETFWTPFIWAHNIRTGCKWVAGYTMASCVVLITFTCHMLNGGESSQLYSPLFETDVRYSMKTFGGIFITYFLLLIIFSILLLVGLHRGTRGFMLPWMSFFGLGILFQCVFGLWLIGGYYIYLDCVMYAFIIWIWMGYNIYCWLCVHSQYMVIAEMQSPNIILLYP</sequence>
<feature type="transmembrane region" description="Helical" evidence="1">
    <location>
        <begin position="23"/>
        <end position="45"/>
    </location>
</feature>
<protein>
    <submittedName>
        <fullName evidence="4 5">Uncharacterized protein LOC117652363</fullName>
    </submittedName>
</protein>
<dbReference type="RefSeq" id="XP_034253107.1">
    <property type="nucleotide sequence ID" value="XM_034397216.1"/>
</dbReference>
<dbReference type="RefSeq" id="XP_034253106.1">
    <property type="nucleotide sequence ID" value="XM_034397215.1"/>
</dbReference>
<dbReference type="Proteomes" id="UP000515158">
    <property type="component" value="Unplaced"/>
</dbReference>
<dbReference type="GO" id="GO:0005886">
    <property type="term" value="C:plasma membrane"/>
    <property type="evidence" value="ECO:0007669"/>
    <property type="project" value="TreeGrafter"/>
</dbReference>
<dbReference type="KEGG" id="tpal:117652363"/>
<dbReference type="Pfam" id="PF22954">
    <property type="entry name" value="DUF7027"/>
    <property type="match status" value="1"/>
</dbReference>
<evidence type="ECO:0000259" key="2">
    <source>
        <dbReference type="Pfam" id="PF22954"/>
    </source>
</evidence>
<evidence type="ECO:0000313" key="3">
    <source>
        <dbReference type="Proteomes" id="UP000515158"/>
    </source>
</evidence>
<dbReference type="GeneID" id="117652363"/>
<dbReference type="GO" id="GO:0060857">
    <property type="term" value="P:establishment of glial blood-brain barrier"/>
    <property type="evidence" value="ECO:0007669"/>
    <property type="project" value="TreeGrafter"/>
</dbReference>
<gene>
    <name evidence="4 5 6 7" type="primary">LOC117652363</name>
</gene>
<proteinExistence type="predicted"/>
<dbReference type="PANTHER" id="PTHR36694">
    <property type="entry name" value="PASIFLORA 1, ISOFORM A-RELATED"/>
    <property type="match status" value="1"/>
</dbReference>
<dbReference type="PANTHER" id="PTHR36694:SF11">
    <property type="entry name" value="LP21121P-RELATED"/>
    <property type="match status" value="1"/>
</dbReference>
<dbReference type="CTD" id="42139"/>
<name>A0A6P9AAL2_THRPL</name>
<feature type="transmembrane region" description="Helical" evidence="1">
    <location>
        <begin position="65"/>
        <end position="88"/>
    </location>
</feature>
<evidence type="ECO:0000313" key="5">
    <source>
        <dbReference type="RefSeq" id="XP_034253107.1"/>
    </source>
</evidence>
<dbReference type="GO" id="GO:0019991">
    <property type="term" value="P:septate junction assembly"/>
    <property type="evidence" value="ECO:0007669"/>
    <property type="project" value="TreeGrafter"/>
</dbReference>
<keyword evidence="3" id="KW-1185">Reference proteome</keyword>
<feature type="transmembrane region" description="Helical" evidence="1">
    <location>
        <begin position="129"/>
        <end position="148"/>
    </location>
</feature>
<keyword evidence="1" id="KW-0472">Membrane</keyword>
<keyword evidence="1" id="KW-0812">Transmembrane</keyword>
<dbReference type="GO" id="GO:0035159">
    <property type="term" value="P:regulation of tube length, open tracheal system"/>
    <property type="evidence" value="ECO:0007669"/>
    <property type="project" value="TreeGrafter"/>
</dbReference>
<keyword evidence="1" id="KW-1133">Transmembrane helix</keyword>
<accession>A0A6P9AAL2</accession>
<dbReference type="AlphaFoldDB" id="A0A6P9AAL2"/>
<dbReference type="OrthoDB" id="6572371at2759"/>
<dbReference type="InterPro" id="IPR054291">
    <property type="entry name" value="DUF7027"/>
</dbReference>
<evidence type="ECO:0000313" key="7">
    <source>
        <dbReference type="RefSeq" id="XP_034253110.1"/>
    </source>
</evidence>
<feature type="domain" description="DUF7027" evidence="2">
    <location>
        <begin position="19"/>
        <end position="118"/>
    </location>
</feature>
<organism evidence="4">
    <name type="scientific">Thrips palmi</name>
    <name type="common">Melon thrips</name>
    <dbReference type="NCBI Taxonomy" id="161013"/>
    <lineage>
        <taxon>Eukaryota</taxon>
        <taxon>Metazoa</taxon>
        <taxon>Ecdysozoa</taxon>
        <taxon>Arthropoda</taxon>
        <taxon>Hexapoda</taxon>
        <taxon>Insecta</taxon>
        <taxon>Pterygota</taxon>
        <taxon>Neoptera</taxon>
        <taxon>Paraneoptera</taxon>
        <taxon>Thysanoptera</taxon>
        <taxon>Terebrantia</taxon>
        <taxon>Thripoidea</taxon>
        <taxon>Thripidae</taxon>
        <taxon>Thrips</taxon>
    </lineage>
</organism>
<feature type="transmembrane region" description="Helical" evidence="1">
    <location>
        <begin position="100"/>
        <end position="123"/>
    </location>
</feature>
<evidence type="ECO:0000313" key="6">
    <source>
        <dbReference type="RefSeq" id="XP_034253109.1"/>
    </source>
</evidence>
<dbReference type="RefSeq" id="XP_034253110.1">
    <property type="nucleotide sequence ID" value="XM_034397219.1"/>
</dbReference>
<dbReference type="RefSeq" id="XP_034253109.1">
    <property type="nucleotide sequence ID" value="XM_034397218.1"/>
</dbReference>